<protein>
    <submittedName>
        <fullName evidence="3">TAXI family TRAP transporter solute-binding subunit</fullName>
    </submittedName>
</protein>
<organism evidence="3 4">
    <name type="scientific">Rhodoplanes azumiensis</name>
    <dbReference type="NCBI Taxonomy" id="1897628"/>
    <lineage>
        <taxon>Bacteria</taxon>
        <taxon>Pseudomonadati</taxon>
        <taxon>Pseudomonadota</taxon>
        <taxon>Alphaproteobacteria</taxon>
        <taxon>Hyphomicrobiales</taxon>
        <taxon>Nitrobacteraceae</taxon>
        <taxon>Rhodoplanes</taxon>
    </lineage>
</organism>
<evidence type="ECO:0000256" key="1">
    <source>
        <dbReference type="SAM" id="MobiDB-lite"/>
    </source>
</evidence>
<dbReference type="RefSeq" id="WP_378476877.1">
    <property type="nucleotide sequence ID" value="NZ_JBHUIW010000004.1"/>
</dbReference>
<reference evidence="4" key="1">
    <citation type="journal article" date="2019" name="Int. J. Syst. Evol. Microbiol.">
        <title>The Global Catalogue of Microorganisms (GCM) 10K type strain sequencing project: providing services to taxonomists for standard genome sequencing and annotation.</title>
        <authorList>
            <consortium name="The Broad Institute Genomics Platform"/>
            <consortium name="The Broad Institute Genome Sequencing Center for Infectious Disease"/>
            <person name="Wu L."/>
            <person name="Ma J."/>
        </authorList>
    </citation>
    <scope>NUCLEOTIDE SEQUENCE [LARGE SCALE GENOMIC DNA]</scope>
    <source>
        <strain evidence="4">CGMCC 1.6774</strain>
    </source>
</reference>
<dbReference type="EMBL" id="JBHUIW010000004">
    <property type="protein sequence ID" value="MFD2181694.1"/>
    <property type="molecule type" value="Genomic_DNA"/>
</dbReference>
<gene>
    <name evidence="3" type="ORF">ACFSOX_05975</name>
</gene>
<dbReference type="NCBIfam" id="TIGR02122">
    <property type="entry name" value="TRAP_TAXI"/>
    <property type="match status" value="1"/>
</dbReference>
<keyword evidence="2" id="KW-0812">Transmembrane</keyword>
<accession>A0ABW5AFP4</accession>
<feature type="transmembrane region" description="Helical" evidence="2">
    <location>
        <begin position="359"/>
        <end position="382"/>
    </location>
</feature>
<sequence>MVRDKPGRCTPFRTPPFRPVNDGIRSGGGRRRSERLMRPIFRRALVASGLSLLLVGIVAAGIHYLRKPTMLRVAVGPPGSEDERLVTGIAQRLVTGNASIRLKVSSRESPAAAGKALAGGEADLAIVRSDASVPGTGRAVAIFHRNVVLLVAPTGSRIRQVGDLVGKSVGVIGRPGINDGILETILRHHGIRESSVRVTALTSVEARDAVRTKRVDALLAVGPANGRSLTTALSAVSTGTRGPQFVDLGDAGGIAKRTSSFEEAEIVAGVFGGNRPAKTMTTIGFRNLLVADQRLPSTVVAELTRLVFDMRPSLAMDFPSADRIEAPETEKDARIPVHPGAAAYIDGDEKSFFDLYGDLIYYTVLGFGVLGSVFTAGFHVLANARPSQGQALRQLVELLGDVRKATTSDELDRLQSELDGIIEAVVSATGLRALGTERLPAFSLMLDHVRHGITERRRLLVETSPAPHDDAPLSPESGPLHLAITSSGASRSRPAVGREMQV</sequence>
<keyword evidence="2" id="KW-0472">Membrane</keyword>
<feature type="region of interest" description="Disordered" evidence="1">
    <location>
        <begin position="465"/>
        <end position="502"/>
    </location>
</feature>
<evidence type="ECO:0000256" key="2">
    <source>
        <dbReference type="SAM" id="Phobius"/>
    </source>
</evidence>
<feature type="transmembrane region" description="Helical" evidence="2">
    <location>
        <begin position="40"/>
        <end position="65"/>
    </location>
</feature>
<evidence type="ECO:0000313" key="3">
    <source>
        <dbReference type="EMBL" id="MFD2181694.1"/>
    </source>
</evidence>
<comment type="caution">
    <text evidence="3">The sequence shown here is derived from an EMBL/GenBank/DDBJ whole genome shotgun (WGS) entry which is preliminary data.</text>
</comment>
<dbReference type="Gene3D" id="3.40.190.10">
    <property type="entry name" value="Periplasmic binding protein-like II"/>
    <property type="match status" value="2"/>
</dbReference>
<dbReference type="Pfam" id="PF16868">
    <property type="entry name" value="NMT1_3"/>
    <property type="match status" value="1"/>
</dbReference>
<dbReference type="SUPFAM" id="SSF53850">
    <property type="entry name" value="Periplasmic binding protein-like II"/>
    <property type="match status" value="1"/>
</dbReference>
<evidence type="ECO:0000313" key="4">
    <source>
        <dbReference type="Proteomes" id="UP001597314"/>
    </source>
</evidence>
<keyword evidence="4" id="KW-1185">Reference proteome</keyword>
<proteinExistence type="predicted"/>
<dbReference type="PANTHER" id="PTHR42941">
    <property type="entry name" value="SLL1037 PROTEIN"/>
    <property type="match status" value="1"/>
</dbReference>
<dbReference type="Proteomes" id="UP001597314">
    <property type="component" value="Unassembled WGS sequence"/>
</dbReference>
<dbReference type="InterPro" id="IPR011852">
    <property type="entry name" value="TRAP_TAXI"/>
</dbReference>
<dbReference type="PANTHER" id="PTHR42941:SF1">
    <property type="entry name" value="SLL1037 PROTEIN"/>
    <property type="match status" value="1"/>
</dbReference>
<feature type="region of interest" description="Disordered" evidence="1">
    <location>
        <begin position="1"/>
        <end position="32"/>
    </location>
</feature>
<keyword evidence="2" id="KW-1133">Transmembrane helix</keyword>
<name>A0ABW5AFP4_9BRAD</name>